<protein>
    <submittedName>
        <fullName evidence="1">Uncharacterized protein</fullName>
    </submittedName>
</protein>
<sequence length="254" mass="28746">MASPSKSFVWRLLVPLSVPFLKLYYTFVNTYPFSVGIGNPIDKDSTPLVWGLLGFPVKRKASAHPSKPAHKELLEGSQLPKTYSASRGSEEVSIECHANESSPAAARNKEFELRCEKLKKGLASAEEKCMFVETLANQDFEIEVLKANLDEILSKRDVYHKDSYHLFMEAKSLLRENVLQAKLIEGLLRRQSELEEELCLSSSRPSCDAEASLFQLPPMSPQVEVHHLKEKVNSLIGKHRIHKSRLSRERARDT</sequence>
<reference evidence="1 2" key="1">
    <citation type="journal article" date="2021" name="BMC Genomics">
        <title>Datura genome reveals duplications of psychoactive alkaloid biosynthetic genes and high mutation rate following tissue culture.</title>
        <authorList>
            <person name="Rajewski A."/>
            <person name="Carter-House D."/>
            <person name="Stajich J."/>
            <person name="Litt A."/>
        </authorList>
    </citation>
    <scope>NUCLEOTIDE SEQUENCE [LARGE SCALE GENOMIC DNA]</scope>
    <source>
        <strain evidence="1">AR-01</strain>
    </source>
</reference>
<evidence type="ECO:0000313" key="1">
    <source>
        <dbReference type="EMBL" id="MCD7446120.1"/>
    </source>
</evidence>
<gene>
    <name evidence="1" type="ORF">HAX54_037327</name>
</gene>
<proteinExistence type="predicted"/>
<name>A0ABS8RJA6_DATST</name>
<dbReference type="Proteomes" id="UP000823775">
    <property type="component" value="Unassembled WGS sequence"/>
</dbReference>
<evidence type="ECO:0000313" key="2">
    <source>
        <dbReference type="Proteomes" id="UP000823775"/>
    </source>
</evidence>
<keyword evidence="2" id="KW-1185">Reference proteome</keyword>
<dbReference type="EMBL" id="JACEIK010000005">
    <property type="protein sequence ID" value="MCD7446120.1"/>
    <property type="molecule type" value="Genomic_DNA"/>
</dbReference>
<accession>A0ABS8RJA6</accession>
<organism evidence="1 2">
    <name type="scientific">Datura stramonium</name>
    <name type="common">Jimsonweed</name>
    <name type="synonym">Common thornapple</name>
    <dbReference type="NCBI Taxonomy" id="4076"/>
    <lineage>
        <taxon>Eukaryota</taxon>
        <taxon>Viridiplantae</taxon>
        <taxon>Streptophyta</taxon>
        <taxon>Embryophyta</taxon>
        <taxon>Tracheophyta</taxon>
        <taxon>Spermatophyta</taxon>
        <taxon>Magnoliopsida</taxon>
        <taxon>eudicotyledons</taxon>
        <taxon>Gunneridae</taxon>
        <taxon>Pentapetalae</taxon>
        <taxon>asterids</taxon>
        <taxon>lamiids</taxon>
        <taxon>Solanales</taxon>
        <taxon>Solanaceae</taxon>
        <taxon>Solanoideae</taxon>
        <taxon>Datureae</taxon>
        <taxon>Datura</taxon>
    </lineage>
</organism>
<comment type="caution">
    <text evidence="1">The sequence shown here is derived from an EMBL/GenBank/DDBJ whole genome shotgun (WGS) entry which is preliminary data.</text>
</comment>